<name>A0ABX1GMI3_9GAMM</name>
<reference evidence="1 2" key="1">
    <citation type="submission" date="2020-04" db="EMBL/GenBank/DDBJ databases">
        <authorList>
            <person name="Yoon J."/>
        </authorList>
    </citation>
    <scope>NUCLEOTIDE SEQUENCE [LARGE SCALE GENOMIC DNA]</scope>
    <source>
        <strain evidence="1 2">KMU-166</strain>
    </source>
</reference>
<gene>
    <name evidence="1" type="ORF">HCU74_19570</name>
</gene>
<evidence type="ECO:0000313" key="2">
    <source>
        <dbReference type="Proteomes" id="UP000765845"/>
    </source>
</evidence>
<evidence type="ECO:0000313" key="1">
    <source>
        <dbReference type="EMBL" id="NKI19612.1"/>
    </source>
</evidence>
<protein>
    <submittedName>
        <fullName evidence="1">Transposase</fullName>
    </submittedName>
</protein>
<dbReference type="Pfam" id="PF01527">
    <property type="entry name" value="HTH_Tnp_1"/>
    <property type="match status" value="1"/>
</dbReference>
<comment type="caution">
    <text evidence="1">The sequence shown here is derived from an EMBL/GenBank/DDBJ whole genome shotgun (WGS) entry which is preliminary data.</text>
</comment>
<proteinExistence type="predicted"/>
<sequence>MDTQGLLPPPVKPRRRRHSLEFKTQVLAACAEPGASIAAVAQHFNVNANLIHKWRRATEATRPPENGDFVKVALPRPTASTSPQALKLELTCTHGPVVIHWPLDQLDLLSNWLRSS</sequence>
<keyword evidence="2" id="KW-1185">Reference proteome</keyword>
<dbReference type="SUPFAM" id="SSF48295">
    <property type="entry name" value="TrpR-like"/>
    <property type="match status" value="1"/>
</dbReference>
<accession>A0ABX1GMI3</accession>
<dbReference type="InterPro" id="IPR002514">
    <property type="entry name" value="Transposase_8"/>
</dbReference>
<dbReference type="Proteomes" id="UP000765845">
    <property type="component" value="Unassembled WGS sequence"/>
</dbReference>
<dbReference type="EMBL" id="JAAWWK010000009">
    <property type="protein sequence ID" value="NKI19612.1"/>
    <property type="molecule type" value="Genomic_DNA"/>
</dbReference>
<organism evidence="1 2">
    <name type="scientific">Spongiibacter thalassae</name>
    <dbReference type="NCBI Taxonomy" id="2721624"/>
    <lineage>
        <taxon>Bacteria</taxon>
        <taxon>Pseudomonadati</taxon>
        <taxon>Pseudomonadota</taxon>
        <taxon>Gammaproteobacteria</taxon>
        <taxon>Cellvibrionales</taxon>
        <taxon>Spongiibacteraceae</taxon>
        <taxon>Spongiibacter</taxon>
    </lineage>
</organism>
<dbReference type="InterPro" id="IPR010921">
    <property type="entry name" value="Trp_repressor/repl_initiator"/>
</dbReference>
<dbReference type="RefSeq" id="WP_168452133.1">
    <property type="nucleotide sequence ID" value="NZ_JAAWWK010000009.1"/>
</dbReference>
<dbReference type="Gene3D" id="1.10.10.60">
    <property type="entry name" value="Homeodomain-like"/>
    <property type="match status" value="1"/>
</dbReference>